<feature type="domain" description="Polyphosphate kinase-2-related" evidence="3">
    <location>
        <begin position="47"/>
        <end position="261"/>
    </location>
</feature>
<dbReference type="PANTHER" id="PTHR34383:SF3">
    <property type="entry name" value="POLYPHOSPHATE:AMP PHOSPHOTRANSFERASE"/>
    <property type="match status" value="1"/>
</dbReference>
<dbReference type="NCBIfam" id="TIGR03709">
    <property type="entry name" value="PPK2_rel_1"/>
    <property type="match status" value="1"/>
</dbReference>
<dbReference type="GO" id="GO:0016776">
    <property type="term" value="F:phosphotransferase activity, phosphate group as acceptor"/>
    <property type="evidence" value="ECO:0007669"/>
    <property type="project" value="InterPro"/>
</dbReference>
<dbReference type="KEGG" id="tfa:BW733_09880"/>
<keyword evidence="1" id="KW-0175">Coiled coil</keyword>
<gene>
    <name evidence="4" type="ORF">BW733_09880</name>
</gene>
<sequence length="409" mass="45919">MSDLWTVDPREALRAGEEFDLDSLDRASTPGFTGDKAAAETLTAERGKLLSELQERLFANGRAGGKRNVLVIIQGLDTAGKGGIVRHVMGMVDPQGVALRSFGVPTAEERSHHYLWRIKKALPKPGLIGVFDRSQYEDVLVVRVDNLVDQDVWEPRFAEINRWERTLVNGGTTVLKFALMPSYDEQARRLMERIDRPDKRWKYSTGDLGTRSKWDQFQEAYADVFRRTSTEHAPWYVLPADRKWYPRLAITEILTRALIEMELKWPRVRWSPDVQRRRLAKTMSPELYAESVAETAGIVQKSIDASMDVSLEAAELRDAHADDATRESAIAAIESRRAELEADLATTLEDKQALLEEMAPDLAAATAATIPASADAIAVDEKVKDKAAKKSKTKDDSKKTKKKGKKDKK</sequence>
<dbReference type="InterPro" id="IPR027417">
    <property type="entry name" value="P-loop_NTPase"/>
</dbReference>
<evidence type="ECO:0000313" key="5">
    <source>
        <dbReference type="Proteomes" id="UP000188235"/>
    </source>
</evidence>
<dbReference type="Pfam" id="PF03976">
    <property type="entry name" value="PPK2"/>
    <property type="match status" value="1"/>
</dbReference>
<dbReference type="InterPro" id="IPR022488">
    <property type="entry name" value="PPK2-related"/>
</dbReference>
<dbReference type="Gene3D" id="3.40.50.300">
    <property type="entry name" value="P-loop containing nucleotide triphosphate hydrolases"/>
    <property type="match status" value="1"/>
</dbReference>
<feature type="region of interest" description="Disordered" evidence="2">
    <location>
        <begin position="381"/>
        <end position="409"/>
    </location>
</feature>
<name>A0A1Q2CY95_9ACTN</name>
<evidence type="ECO:0000256" key="2">
    <source>
        <dbReference type="SAM" id="MobiDB-lite"/>
    </source>
</evidence>
<dbReference type="SUPFAM" id="SSF52540">
    <property type="entry name" value="P-loop containing nucleoside triphosphate hydrolases"/>
    <property type="match status" value="1"/>
</dbReference>
<evidence type="ECO:0000259" key="3">
    <source>
        <dbReference type="Pfam" id="PF03976"/>
    </source>
</evidence>
<keyword evidence="5" id="KW-1185">Reference proteome</keyword>
<dbReference type="STRING" id="399497.BW733_09880"/>
<feature type="compositionally biased region" description="Basic and acidic residues" evidence="2">
    <location>
        <begin position="381"/>
        <end position="398"/>
    </location>
</feature>
<dbReference type="EMBL" id="CP019607">
    <property type="protein sequence ID" value="AQP51089.1"/>
    <property type="molecule type" value="Genomic_DNA"/>
</dbReference>
<evidence type="ECO:0000313" key="4">
    <source>
        <dbReference type="EMBL" id="AQP51089.1"/>
    </source>
</evidence>
<proteinExistence type="predicted"/>
<dbReference type="PANTHER" id="PTHR34383">
    <property type="entry name" value="POLYPHOSPHATE:AMP PHOSPHOTRANSFERASE-RELATED"/>
    <property type="match status" value="1"/>
</dbReference>
<feature type="coiled-coil region" evidence="1">
    <location>
        <begin position="330"/>
        <end position="357"/>
    </location>
</feature>
<dbReference type="Proteomes" id="UP000188235">
    <property type="component" value="Chromosome"/>
</dbReference>
<dbReference type="AlphaFoldDB" id="A0A1Q2CY95"/>
<reference evidence="4 5" key="1">
    <citation type="journal article" date="2008" name="Int. J. Syst. Evol. Microbiol.">
        <title>Tessaracoccus flavescens sp. nov., isolated from marine sediment.</title>
        <authorList>
            <person name="Lee D.W."/>
            <person name="Lee S.D."/>
        </authorList>
    </citation>
    <scope>NUCLEOTIDE SEQUENCE [LARGE SCALE GENOMIC DNA]</scope>
    <source>
        <strain evidence="4 5">SST-39T</strain>
    </source>
</reference>
<dbReference type="InterPro" id="IPR022300">
    <property type="entry name" value="PPK2-rel_1"/>
</dbReference>
<protein>
    <recommendedName>
        <fullName evidence="3">Polyphosphate kinase-2-related domain-containing protein</fullName>
    </recommendedName>
</protein>
<dbReference type="RefSeq" id="WP_077350069.1">
    <property type="nucleotide sequence ID" value="NZ_CP019607.1"/>
</dbReference>
<feature type="compositionally biased region" description="Basic residues" evidence="2">
    <location>
        <begin position="399"/>
        <end position="409"/>
    </location>
</feature>
<organism evidence="4 5">
    <name type="scientific">Tessaracoccus flavescens</name>
    <dbReference type="NCBI Taxonomy" id="399497"/>
    <lineage>
        <taxon>Bacteria</taxon>
        <taxon>Bacillati</taxon>
        <taxon>Actinomycetota</taxon>
        <taxon>Actinomycetes</taxon>
        <taxon>Propionibacteriales</taxon>
        <taxon>Propionibacteriaceae</taxon>
        <taxon>Tessaracoccus</taxon>
    </lineage>
</organism>
<evidence type="ECO:0000256" key="1">
    <source>
        <dbReference type="SAM" id="Coils"/>
    </source>
</evidence>
<accession>A0A1Q2CY95</accession>
<dbReference type="GO" id="GO:0006797">
    <property type="term" value="P:polyphosphate metabolic process"/>
    <property type="evidence" value="ECO:0007669"/>
    <property type="project" value="InterPro"/>
</dbReference>